<proteinExistence type="predicted"/>
<keyword evidence="2" id="KW-1185">Reference proteome</keyword>
<accession>A0A2P5BKR4</accession>
<dbReference type="AlphaFoldDB" id="A0A2P5BKR4"/>
<organism evidence="1 2">
    <name type="scientific">Parasponia andersonii</name>
    <name type="common">Sponia andersonii</name>
    <dbReference type="NCBI Taxonomy" id="3476"/>
    <lineage>
        <taxon>Eukaryota</taxon>
        <taxon>Viridiplantae</taxon>
        <taxon>Streptophyta</taxon>
        <taxon>Embryophyta</taxon>
        <taxon>Tracheophyta</taxon>
        <taxon>Spermatophyta</taxon>
        <taxon>Magnoliopsida</taxon>
        <taxon>eudicotyledons</taxon>
        <taxon>Gunneridae</taxon>
        <taxon>Pentapetalae</taxon>
        <taxon>rosids</taxon>
        <taxon>fabids</taxon>
        <taxon>Rosales</taxon>
        <taxon>Cannabaceae</taxon>
        <taxon>Parasponia</taxon>
    </lineage>
</organism>
<gene>
    <name evidence="1" type="ORF">PanWU01x14_230590</name>
</gene>
<dbReference type="Proteomes" id="UP000237105">
    <property type="component" value="Unassembled WGS sequence"/>
</dbReference>
<name>A0A2P5BKR4_PARAD</name>
<feature type="non-terminal residue" evidence="1">
    <location>
        <position position="1"/>
    </location>
</feature>
<reference evidence="2" key="1">
    <citation type="submission" date="2016-06" db="EMBL/GenBank/DDBJ databases">
        <title>Parallel loss of symbiosis genes in relatives of nitrogen-fixing non-legume Parasponia.</title>
        <authorList>
            <person name="Van Velzen R."/>
            <person name="Holmer R."/>
            <person name="Bu F."/>
            <person name="Rutten L."/>
            <person name="Van Zeijl A."/>
            <person name="Liu W."/>
            <person name="Santuari L."/>
            <person name="Cao Q."/>
            <person name="Sharma T."/>
            <person name="Shen D."/>
            <person name="Roswanjaya Y."/>
            <person name="Wardhani T."/>
            <person name="Kalhor M.S."/>
            <person name="Jansen J."/>
            <person name="Van den Hoogen J."/>
            <person name="Gungor B."/>
            <person name="Hartog M."/>
            <person name="Hontelez J."/>
            <person name="Verver J."/>
            <person name="Yang W.-C."/>
            <person name="Schijlen E."/>
            <person name="Repin R."/>
            <person name="Schilthuizen M."/>
            <person name="Schranz E."/>
            <person name="Heidstra R."/>
            <person name="Miyata K."/>
            <person name="Fedorova E."/>
            <person name="Kohlen W."/>
            <person name="Bisseling T."/>
            <person name="Smit S."/>
            <person name="Geurts R."/>
        </authorList>
    </citation>
    <scope>NUCLEOTIDE SEQUENCE [LARGE SCALE GENOMIC DNA]</scope>
    <source>
        <strain evidence="2">cv. WU1-14</strain>
    </source>
</reference>
<dbReference type="EMBL" id="JXTB01000262">
    <property type="protein sequence ID" value="PON49379.1"/>
    <property type="molecule type" value="Genomic_DNA"/>
</dbReference>
<comment type="caution">
    <text evidence="1">The sequence shown here is derived from an EMBL/GenBank/DDBJ whole genome shotgun (WGS) entry which is preliminary data.</text>
</comment>
<evidence type="ECO:0000313" key="1">
    <source>
        <dbReference type="EMBL" id="PON49379.1"/>
    </source>
</evidence>
<dbReference type="OrthoDB" id="10352391at2759"/>
<protein>
    <submittedName>
        <fullName evidence="1">Uncharacterized protein</fullName>
    </submittedName>
</protein>
<sequence>PEIPKRAKALSTSTIVARDLIAADMPENSLRLSLMNVHRPLRHNDDSFSRECFLAKSVSPVIVSAHL</sequence>
<evidence type="ECO:0000313" key="2">
    <source>
        <dbReference type="Proteomes" id="UP000237105"/>
    </source>
</evidence>